<keyword evidence="2" id="KW-1185">Reference proteome</keyword>
<dbReference type="Proteomes" id="UP000814033">
    <property type="component" value="Unassembled WGS sequence"/>
</dbReference>
<proteinExistence type="predicted"/>
<accession>A0ACB8S1Z2</accession>
<evidence type="ECO:0000313" key="1">
    <source>
        <dbReference type="EMBL" id="KAI0050458.1"/>
    </source>
</evidence>
<evidence type="ECO:0000313" key="2">
    <source>
        <dbReference type="Proteomes" id="UP000814033"/>
    </source>
</evidence>
<organism evidence="1 2">
    <name type="scientific">Auriscalpium vulgare</name>
    <dbReference type="NCBI Taxonomy" id="40419"/>
    <lineage>
        <taxon>Eukaryota</taxon>
        <taxon>Fungi</taxon>
        <taxon>Dikarya</taxon>
        <taxon>Basidiomycota</taxon>
        <taxon>Agaricomycotina</taxon>
        <taxon>Agaricomycetes</taxon>
        <taxon>Russulales</taxon>
        <taxon>Auriscalpiaceae</taxon>
        <taxon>Auriscalpium</taxon>
    </lineage>
</organism>
<comment type="caution">
    <text evidence="1">The sequence shown here is derived from an EMBL/GenBank/DDBJ whole genome shotgun (WGS) entry which is preliminary data.</text>
</comment>
<sequence>MRVRSLFAAVALFVTSALAVEIVSDIPEEDAAPPKELVVTAGFPDNNPFGHVVNGENNQLILKIENFSGKNVTLLSVAGEFHHPDTDKLIKAANNNTYGVALIDGAKIQVPYTFYSEYKPGDVKLNVWIDTLSEGERERVQAFGSIVTVVEPELSIFDFKLLTTYAIVLGLVSALGYFAYVTFVPQAKKPKAKKAAVSAPVTVTATGAGGYQEEWIPEHHLRKSKGKKGLGAVSSADELSGAETSGTEGKRRKGRK</sequence>
<reference evidence="1" key="1">
    <citation type="submission" date="2021-02" db="EMBL/GenBank/DDBJ databases">
        <authorList>
            <consortium name="DOE Joint Genome Institute"/>
            <person name="Ahrendt S."/>
            <person name="Looney B.P."/>
            <person name="Miyauchi S."/>
            <person name="Morin E."/>
            <person name="Drula E."/>
            <person name="Courty P.E."/>
            <person name="Chicoki N."/>
            <person name="Fauchery L."/>
            <person name="Kohler A."/>
            <person name="Kuo A."/>
            <person name="Labutti K."/>
            <person name="Pangilinan J."/>
            <person name="Lipzen A."/>
            <person name="Riley R."/>
            <person name="Andreopoulos W."/>
            <person name="He G."/>
            <person name="Johnson J."/>
            <person name="Barry K.W."/>
            <person name="Grigoriev I.V."/>
            <person name="Nagy L."/>
            <person name="Hibbett D."/>
            <person name="Henrissat B."/>
            <person name="Matheny P.B."/>
            <person name="Labbe J."/>
            <person name="Martin F."/>
        </authorList>
    </citation>
    <scope>NUCLEOTIDE SEQUENCE</scope>
    <source>
        <strain evidence="1">FP105234-sp</strain>
    </source>
</reference>
<name>A0ACB8S1Z2_9AGAM</name>
<dbReference type="EMBL" id="MU275861">
    <property type="protein sequence ID" value="KAI0050458.1"/>
    <property type="molecule type" value="Genomic_DNA"/>
</dbReference>
<reference evidence="1" key="2">
    <citation type="journal article" date="2022" name="New Phytol.">
        <title>Evolutionary transition to the ectomycorrhizal habit in the genomes of a hyperdiverse lineage of mushroom-forming fungi.</title>
        <authorList>
            <person name="Looney B."/>
            <person name="Miyauchi S."/>
            <person name="Morin E."/>
            <person name="Drula E."/>
            <person name="Courty P.E."/>
            <person name="Kohler A."/>
            <person name="Kuo A."/>
            <person name="LaButti K."/>
            <person name="Pangilinan J."/>
            <person name="Lipzen A."/>
            <person name="Riley R."/>
            <person name="Andreopoulos W."/>
            <person name="He G."/>
            <person name="Johnson J."/>
            <person name="Nolan M."/>
            <person name="Tritt A."/>
            <person name="Barry K.W."/>
            <person name="Grigoriev I.V."/>
            <person name="Nagy L.G."/>
            <person name="Hibbett D."/>
            <person name="Henrissat B."/>
            <person name="Matheny P.B."/>
            <person name="Labbe J."/>
            <person name="Martin F.M."/>
        </authorList>
    </citation>
    <scope>NUCLEOTIDE SEQUENCE</scope>
    <source>
        <strain evidence="1">FP105234-sp</strain>
    </source>
</reference>
<gene>
    <name evidence="1" type="ORF">FA95DRAFT_1603474</name>
</gene>
<protein>
    <submittedName>
        <fullName evidence="1">Uncharacterized protein</fullName>
    </submittedName>
</protein>